<protein>
    <submittedName>
        <fullName evidence="3">Regulatory protein, DeoR</fullName>
    </submittedName>
</protein>
<evidence type="ECO:0000313" key="3">
    <source>
        <dbReference type="EMBL" id="CUS04320.2"/>
    </source>
</evidence>
<gene>
    <name evidence="3" type="ORF">CFX0092_A2442</name>
</gene>
<dbReference type="PANTHER" id="PTHR34580">
    <property type="match status" value="1"/>
</dbReference>
<feature type="domain" description="WYL" evidence="1">
    <location>
        <begin position="147"/>
        <end position="216"/>
    </location>
</feature>
<keyword evidence="4" id="KW-1185">Reference proteome</keyword>
<dbReference type="Proteomes" id="UP000215027">
    <property type="component" value="Chromosome I"/>
</dbReference>
<dbReference type="Pfam" id="PF13280">
    <property type="entry name" value="WYL"/>
    <property type="match status" value="1"/>
</dbReference>
<dbReference type="PANTHER" id="PTHR34580:SF1">
    <property type="entry name" value="PROTEIN PAFC"/>
    <property type="match status" value="1"/>
</dbReference>
<evidence type="ECO:0000259" key="1">
    <source>
        <dbReference type="Pfam" id="PF13280"/>
    </source>
</evidence>
<dbReference type="KEGG" id="pbf:CFX0092_A2442"/>
<accession>A0A160T6B1</accession>
<dbReference type="Pfam" id="PF25583">
    <property type="entry name" value="WCX"/>
    <property type="match status" value="1"/>
</dbReference>
<dbReference type="InterPro" id="IPR057727">
    <property type="entry name" value="WCX_dom"/>
</dbReference>
<organism evidence="3 4">
    <name type="scientific">Candidatus Promineifilum breve</name>
    <dbReference type="NCBI Taxonomy" id="1806508"/>
    <lineage>
        <taxon>Bacteria</taxon>
        <taxon>Bacillati</taxon>
        <taxon>Chloroflexota</taxon>
        <taxon>Ardenticatenia</taxon>
        <taxon>Candidatus Promineifilales</taxon>
        <taxon>Candidatus Promineifilaceae</taxon>
        <taxon>Candidatus Promineifilum</taxon>
    </lineage>
</organism>
<name>A0A160T6B1_9CHLR</name>
<dbReference type="PROSITE" id="PS52050">
    <property type="entry name" value="WYL"/>
    <property type="match status" value="1"/>
</dbReference>
<dbReference type="InterPro" id="IPR026881">
    <property type="entry name" value="WYL_dom"/>
</dbReference>
<dbReference type="InterPro" id="IPR051534">
    <property type="entry name" value="CBASS_pafABC_assoc_protein"/>
</dbReference>
<feature type="domain" description="WCX" evidence="2">
    <location>
        <begin position="246"/>
        <end position="325"/>
    </location>
</feature>
<dbReference type="OrthoDB" id="9815009at2"/>
<evidence type="ECO:0000259" key="2">
    <source>
        <dbReference type="Pfam" id="PF25583"/>
    </source>
</evidence>
<sequence length="351" mass="40633">MTGKFESKLERYEQLKSLLLAHPDGLTKAEIARRLGIHRSTAADYLDEFATPYGSLPIYEPMPGRYAVDRDLYEVKLSLNQHESLALHLAARLLTTRTDKHYPHAAAALRKLGEAIGELSPPVSRHMAQSAEAIDGPHRRQDPRFLEILETLTRAWSLGRKVQLAHETDDGRVFDYVFSPYFIEPYGVGRTVHVIGLRQPPNRIRTFKVERIRTIRLLDEPYVIPDDFDPQEKLRNAWGIWYTDKEPEEVVLKFSARVARRVTETTWQFGEEIERNATDGSVIWRGKVDEWQEMLPWVRSWGSDCQVLEPLELREMLMGEARAMAERYGWFVSTHKLNRKQSVAEDFFGLT</sequence>
<dbReference type="RefSeq" id="WP_095043665.1">
    <property type="nucleotide sequence ID" value="NZ_LN890655.1"/>
</dbReference>
<evidence type="ECO:0000313" key="4">
    <source>
        <dbReference type="Proteomes" id="UP000215027"/>
    </source>
</evidence>
<reference evidence="3" key="1">
    <citation type="submission" date="2016-01" db="EMBL/GenBank/DDBJ databases">
        <authorList>
            <person name="Mcilroy J.S."/>
            <person name="Karst M S."/>
            <person name="Albertsen M."/>
        </authorList>
    </citation>
    <scope>NUCLEOTIDE SEQUENCE</scope>
    <source>
        <strain evidence="3">Cfx-K</strain>
    </source>
</reference>
<dbReference type="EMBL" id="LN890655">
    <property type="protein sequence ID" value="CUS04320.2"/>
    <property type="molecule type" value="Genomic_DNA"/>
</dbReference>
<dbReference type="AlphaFoldDB" id="A0A160T6B1"/>
<proteinExistence type="predicted"/>